<keyword evidence="3" id="KW-1185">Reference proteome</keyword>
<dbReference type="AlphaFoldDB" id="Q8TX86"/>
<accession>Q8TX86</accession>
<dbReference type="GO" id="GO:0016787">
    <property type="term" value="F:hydrolase activity"/>
    <property type="evidence" value="ECO:0007669"/>
    <property type="project" value="UniProtKB-KW"/>
</dbReference>
<keyword evidence="2" id="KW-0378">Hydrolase</keyword>
<evidence type="ECO:0000313" key="2">
    <source>
        <dbReference type="EMBL" id="AAM02003.1"/>
    </source>
</evidence>
<dbReference type="KEGG" id="mka:MK0789"/>
<dbReference type="Proteomes" id="UP000001826">
    <property type="component" value="Chromosome"/>
</dbReference>
<gene>
    <name evidence="2" type="ordered locus">MK0789</name>
</gene>
<dbReference type="EMBL" id="AE009439">
    <property type="protein sequence ID" value="AAM02003.1"/>
    <property type="molecule type" value="Genomic_DNA"/>
</dbReference>
<organism evidence="2 3">
    <name type="scientific">Methanopyrus kandleri (strain AV19 / DSM 6324 / JCM 9639 / NBRC 100938)</name>
    <dbReference type="NCBI Taxonomy" id="190192"/>
    <lineage>
        <taxon>Archaea</taxon>
        <taxon>Methanobacteriati</taxon>
        <taxon>Methanobacteriota</taxon>
        <taxon>Methanomada group</taxon>
        <taxon>Methanopyri</taxon>
        <taxon>Methanopyrales</taxon>
        <taxon>Methanopyraceae</taxon>
        <taxon>Methanopyrus</taxon>
    </lineage>
</organism>
<sequence>MGTPDEALQDRDESPERVMELEVLVLSPAALYRRTVKALRDLTGFAREVVGLEEFGVGIVENPREYVRWLAKRVDEGTAEDALLTLVGGSGALVVRVGGDTYHVLIGPAYRSEESVKAALAHELAHLLQHRLKLFPKDVPRPAGAVRSVLLPLEVGAEELVLRELPEIGEVRIRMAQEEAREWRRTGDPILDLENALVAVPIRLAARRLGLDTSVQEPSIEDPELREVKEELVKLARGVDPWDQSDVERYTRKSVSILLDWLLDQDRHHSTSDSNNRKPSSEFRRR</sequence>
<dbReference type="HOGENOM" id="CLU_971852_0_0_2"/>
<proteinExistence type="predicted"/>
<dbReference type="EnsemblBacteria" id="AAM02003">
    <property type="protein sequence ID" value="AAM02003"/>
    <property type="gene ID" value="MK0789"/>
</dbReference>
<reference evidence="2 3" key="1">
    <citation type="journal article" date="2002" name="Proc. Natl. Acad. Sci. U.S.A.">
        <title>The complete genome of hyperthermophile Methanopyrus kandleri AV19 and monophyly of archaeal methanogens.</title>
        <authorList>
            <person name="Slesarev A.I."/>
            <person name="Mezhevaya K.V."/>
            <person name="Makarova K.S."/>
            <person name="Polushin N.N."/>
            <person name="Shcherbinina O.V."/>
            <person name="Shakhova V.V."/>
            <person name="Belova G.I."/>
            <person name="Aravind L."/>
            <person name="Natale D.A."/>
            <person name="Rogozin I.B."/>
            <person name="Tatusov R.L."/>
            <person name="Wolf Y.I."/>
            <person name="Stetter K.O."/>
            <person name="Malykh A.G."/>
            <person name="Koonin E.V."/>
            <person name="Kozyavkin S.A."/>
        </authorList>
    </citation>
    <scope>NUCLEOTIDE SEQUENCE [LARGE SCALE GENOMIC DNA]</scope>
    <source>
        <strain evidence="3">AV19 / DSM 6324 / JCM 9639 / NBRC 100938</strain>
    </source>
</reference>
<protein>
    <submittedName>
        <fullName evidence="2">Possible metal-dependent hydrolase</fullName>
    </submittedName>
</protein>
<dbReference type="InParanoid" id="Q8TX86"/>
<evidence type="ECO:0000256" key="1">
    <source>
        <dbReference type="SAM" id="MobiDB-lite"/>
    </source>
</evidence>
<name>Q8TX86_METKA</name>
<dbReference type="STRING" id="190192.MK0789"/>
<evidence type="ECO:0000313" key="3">
    <source>
        <dbReference type="Proteomes" id="UP000001826"/>
    </source>
</evidence>
<feature type="region of interest" description="Disordered" evidence="1">
    <location>
        <begin position="267"/>
        <end position="286"/>
    </location>
</feature>
<dbReference type="PaxDb" id="190192-MK0789"/>